<evidence type="ECO:0000313" key="2">
    <source>
        <dbReference type="EMBL" id="MBW49047.1"/>
    </source>
</evidence>
<keyword evidence="1" id="KW-0732">Signal</keyword>
<evidence type="ECO:0000256" key="1">
    <source>
        <dbReference type="SAM" id="SignalP"/>
    </source>
</evidence>
<organism evidence="2">
    <name type="scientific">Anopheles triannulatus</name>
    <dbReference type="NCBI Taxonomy" id="58253"/>
    <lineage>
        <taxon>Eukaryota</taxon>
        <taxon>Metazoa</taxon>
        <taxon>Ecdysozoa</taxon>
        <taxon>Arthropoda</taxon>
        <taxon>Hexapoda</taxon>
        <taxon>Insecta</taxon>
        <taxon>Pterygota</taxon>
        <taxon>Neoptera</taxon>
        <taxon>Endopterygota</taxon>
        <taxon>Diptera</taxon>
        <taxon>Nematocera</taxon>
        <taxon>Culicoidea</taxon>
        <taxon>Culicidae</taxon>
        <taxon>Anophelinae</taxon>
        <taxon>Anopheles</taxon>
    </lineage>
</organism>
<proteinExistence type="predicted"/>
<feature type="chain" id="PRO_5014915074" evidence="1">
    <location>
        <begin position="27"/>
        <end position="82"/>
    </location>
</feature>
<protein>
    <submittedName>
        <fullName evidence="2">Putative secreted protein</fullName>
    </submittedName>
</protein>
<dbReference type="AlphaFoldDB" id="A0A2M4B7P8"/>
<dbReference type="EMBL" id="GGFK01015726">
    <property type="protein sequence ID" value="MBW49047.1"/>
    <property type="molecule type" value="Transcribed_RNA"/>
</dbReference>
<reference evidence="2" key="1">
    <citation type="submission" date="2018-01" db="EMBL/GenBank/DDBJ databases">
        <title>An insight into the sialome of Amazonian anophelines.</title>
        <authorList>
            <person name="Ribeiro J.M."/>
            <person name="Scarpassa V."/>
            <person name="Calvo E."/>
        </authorList>
    </citation>
    <scope>NUCLEOTIDE SEQUENCE</scope>
    <source>
        <tissue evidence="2">Salivary glands</tissue>
    </source>
</reference>
<feature type="signal peptide" evidence="1">
    <location>
        <begin position="1"/>
        <end position="26"/>
    </location>
</feature>
<accession>A0A2M4B7P8</accession>
<sequence length="82" mass="9293">MISLFALRSWWSTLSWGAWEAIFTGAADETSVTTVAFLSLASQWARWSGRASRTWKSGQALVTLFARQSWWTITSCLARSTW</sequence>
<name>A0A2M4B7P8_9DIPT</name>